<organism evidence="3 4">
    <name type="scientific">Sphingobacterium deserti</name>
    <dbReference type="NCBI Taxonomy" id="1229276"/>
    <lineage>
        <taxon>Bacteria</taxon>
        <taxon>Pseudomonadati</taxon>
        <taxon>Bacteroidota</taxon>
        <taxon>Sphingobacteriia</taxon>
        <taxon>Sphingobacteriales</taxon>
        <taxon>Sphingobacteriaceae</taxon>
        <taxon>Sphingobacterium</taxon>
    </lineage>
</organism>
<accession>A0A0B8T3Q3</accession>
<name>A0A0B8T3Q3_9SPHI</name>
<dbReference type="PATRIC" id="fig|1229276.3.peg.36"/>
<feature type="chain" id="PRO_5002138628" description="Putative beta-lactamase-inhibitor-like PepSY-like domain-containing protein" evidence="1">
    <location>
        <begin position="24"/>
        <end position="299"/>
    </location>
</feature>
<reference evidence="4" key="1">
    <citation type="submission" date="2014-04" db="EMBL/GenBank/DDBJ databases">
        <title>Whole-Genome optical mapping and complete genome sequence of Sphingobacterium deserti sp. nov., a new spaces isolated from desert in the west of China.</title>
        <authorList>
            <person name="Teng C."/>
            <person name="Zhou Z."/>
            <person name="Li X."/>
            <person name="Chen M."/>
            <person name="Lin M."/>
            <person name="Wang L."/>
            <person name="Su S."/>
            <person name="Zhang C."/>
            <person name="Zhang W."/>
        </authorList>
    </citation>
    <scope>NUCLEOTIDE SEQUENCE [LARGE SCALE GENOMIC DNA]</scope>
    <source>
        <strain evidence="4">ACCC05744</strain>
    </source>
</reference>
<dbReference type="Gene3D" id="3.40.1420.30">
    <property type="match status" value="2"/>
</dbReference>
<evidence type="ECO:0000313" key="4">
    <source>
        <dbReference type="Proteomes" id="UP000031802"/>
    </source>
</evidence>
<proteinExistence type="predicted"/>
<sequence length="299" mass="33492">MKMYKKISTALFAVLVTIGFLSCSNDNDDVQPDGETIEVSALPQASRTTLSTYFTDANVTSARRSSSANIYGSIYKALLSNGFEIDFDKDGLWTEIESERNLPIPSSFLEGQVPAIQAYVVANYANNHIIEIEREQFGFTVELNNSVDLVFDREQRFIGVDLDGNDDDDEVRIPLEQLPANARNFLTTSFNGATAITIKREKDDNEISFEVYLDNGIKIQFNEAGDWVEIESKRNVIIPAALIPANIAQYIVQSFPAYVVKEIEKKRNGSFTIEIQHTTSGNDLELEFDANGNFIRVED</sequence>
<dbReference type="Pfam" id="PF11396">
    <property type="entry name" value="PepSY_like"/>
    <property type="match status" value="2"/>
</dbReference>
<dbReference type="eggNOG" id="COG3212">
    <property type="taxonomic scope" value="Bacteria"/>
</dbReference>
<dbReference type="SUPFAM" id="SSF160574">
    <property type="entry name" value="BT0923-like"/>
    <property type="match status" value="2"/>
</dbReference>
<dbReference type="STRING" id="1229276.DI53_0035"/>
<feature type="signal peptide" evidence="1">
    <location>
        <begin position="1"/>
        <end position="23"/>
    </location>
</feature>
<dbReference type="OrthoDB" id="710080at2"/>
<comment type="caution">
    <text evidence="3">The sequence shown here is derived from an EMBL/GenBank/DDBJ whole genome shotgun (WGS) entry which is preliminary data.</text>
</comment>
<dbReference type="PROSITE" id="PS51257">
    <property type="entry name" value="PROKAR_LIPOPROTEIN"/>
    <property type="match status" value="1"/>
</dbReference>
<evidence type="ECO:0000313" key="3">
    <source>
        <dbReference type="EMBL" id="KGE16202.1"/>
    </source>
</evidence>
<dbReference type="InterPro" id="IPR021533">
    <property type="entry name" value="PepSY-like"/>
</dbReference>
<feature type="domain" description="Putative beta-lactamase-inhibitor-like PepSY-like" evidence="2">
    <location>
        <begin position="208"/>
        <end position="295"/>
    </location>
</feature>
<keyword evidence="1" id="KW-0732">Signal</keyword>
<evidence type="ECO:0000259" key="2">
    <source>
        <dbReference type="Pfam" id="PF11396"/>
    </source>
</evidence>
<gene>
    <name evidence="3" type="ORF">DI53_0035</name>
</gene>
<feature type="domain" description="Putative beta-lactamase-inhibitor-like PepSY-like" evidence="2">
    <location>
        <begin position="75"/>
        <end position="158"/>
    </location>
</feature>
<dbReference type="RefSeq" id="WP_131555125.1">
    <property type="nucleotide sequence ID" value="NZ_JJMU01000001.1"/>
</dbReference>
<dbReference type="AlphaFoldDB" id="A0A0B8T3Q3"/>
<dbReference type="EMBL" id="JJMU01000001">
    <property type="protein sequence ID" value="KGE16202.1"/>
    <property type="molecule type" value="Genomic_DNA"/>
</dbReference>
<evidence type="ECO:0000256" key="1">
    <source>
        <dbReference type="SAM" id="SignalP"/>
    </source>
</evidence>
<reference evidence="3 4" key="2">
    <citation type="journal article" date="2015" name="PLoS ONE">
        <title>Whole-Genome Optical Mapping and Finished Genome Sequence of Sphingobacterium deserti sp. nov., a New Species Isolated from the Western Desert of China.</title>
        <authorList>
            <person name="Teng C."/>
            <person name="Zhou Z."/>
            <person name="Molnar I."/>
            <person name="Li X."/>
            <person name="Tang R."/>
            <person name="Chen M."/>
            <person name="Wang L."/>
            <person name="Su S."/>
            <person name="Zhang W."/>
            <person name="Lin M."/>
        </authorList>
    </citation>
    <scope>NUCLEOTIDE SEQUENCE [LARGE SCALE GENOMIC DNA]</scope>
    <source>
        <strain evidence="4">ACCC05744</strain>
    </source>
</reference>
<keyword evidence="4" id="KW-1185">Reference proteome</keyword>
<dbReference type="Proteomes" id="UP000031802">
    <property type="component" value="Unassembled WGS sequence"/>
</dbReference>
<protein>
    <recommendedName>
        <fullName evidence="2">Putative beta-lactamase-inhibitor-like PepSY-like domain-containing protein</fullName>
    </recommendedName>
</protein>